<dbReference type="InterPro" id="IPR023608">
    <property type="entry name" value="Transglutaminase_animal"/>
</dbReference>
<dbReference type="SUPFAM" id="SSF49309">
    <property type="entry name" value="Transglutaminase, two C-terminal domains"/>
    <property type="match status" value="2"/>
</dbReference>
<dbReference type="EnsemblMetazoa" id="NM_001161437">
    <property type="protein sequence ID" value="NP_001154909"/>
    <property type="gene ID" value="GeneID_578380"/>
</dbReference>
<dbReference type="RefSeq" id="NP_001154909.1">
    <property type="nucleotide sequence ID" value="NM_001161437.2"/>
</dbReference>
<dbReference type="GO" id="GO:0003810">
    <property type="term" value="F:protein-glutamine gamma-glutamyltransferase activity"/>
    <property type="evidence" value="ECO:0000318"/>
    <property type="project" value="GO_Central"/>
</dbReference>
<evidence type="ECO:0000313" key="6">
    <source>
        <dbReference type="Proteomes" id="UP000007110"/>
    </source>
</evidence>
<dbReference type="InterPro" id="IPR008958">
    <property type="entry name" value="Transglutaminase_C"/>
</dbReference>
<dbReference type="FunFam" id="3.90.260.10:FF:000002">
    <property type="entry name" value="Erythrocyte membrane protein band 4.2"/>
    <property type="match status" value="1"/>
</dbReference>
<evidence type="ECO:0000256" key="1">
    <source>
        <dbReference type="ARBA" id="ARBA00005968"/>
    </source>
</evidence>
<dbReference type="InterPro" id="IPR050779">
    <property type="entry name" value="Transglutaminase"/>
</dbReference>
<dbReference type="SUPFAM" id="SSF81296">
    <property type="entry name" value="E set domains"/>
    <property type="match status" value="1"/>
</dbReference>
<dbReference type="InParanoid" id="C4P258"/>
<dbReference type="PIRSF" id="PIRSF000459">
    <property type="entry name" value="TGM_EBP42"/>
    <property type="match status" value="1"/>
</dbReference>
<dbReference type="SMART" id="SM00460">
    <property type="entry name" value="TGc"/>
    <property type="match status" value="1"/>
</dbReference>
<gene>
    <name evidence="4" type="primary">eTG</name>
</gene>
<dbReference type="Proteomes" id="UP000007110">
    <property type="component" value="Unassembled WGS sequence"/>
</dbReference>
<reference evidence="4" key="1">
    <citation type="journal article" date="2009" name="Development">
        <title>Extracellular matrix modifications at fertilization: regulation of dityrosine crosslinking by transamidation.</title>
        <authorList>
            <person name="Wong J.L."/>
            <person name="Wessel G.M."/>
        </authorList>
    </citation>
    <scope>NUCLEOTIDE SEQUENCE</scope>
</reference>
<dbReference type="InterPro" id="IPR036238">
    <property type="entry name" value="Transglutaminase_C_sf"/>
</dbReference>
<sequence length="740" mass="83089">MVRRSTRTSRTPSRFGYSARYEPYTVRKASVLVPAAGRRNVPTQPLVIEKAKETVKQLKVTAVDLCSEANKKAHHTDAYEVDQLILRRGQVMDMCVTFDRAYSSAKDTLSLELLMGSRPSVASGSRVPIDLVTRAPPPDDFGLQVVSSSGNKVTMKVHLACDALVGEYQLVVCTAQTKEEDEYRYECEDDIIILFNPWCKKDDVYMENDKWRKEYVMNENGAYFYGTASNIGSSAWYQGQFEEVALECALYLLKKSRMTSRHRSSPVEICRVLSALVNSQDDDGVLVGNWSGDYSDGVEPTAWNGSISILSQYMKTETPVEYGQCWVFGSLLTTLCRTLGIPCRTITNFESAHDSDANLTLDYHFNEEGDPLEDLNDDSIWNFHVWNDVWFARPDLPEGYGGWQALDSTPQETSHGEFRMGPASLKAIKQGHVYLDYDTKFAFSEVNAETVYWTVPKNARHAPQVITTDPKGVGNHISTKAVLAESRQDITEEYKYKEGSSLERIAVYNASRYVAKNKNFRKDIKQDVEFEVVLADGTMIGKDFSVKVIATNKSSTTRSGSVTLTGSTVFYTGVRKTRVYSSRRTFSMRAGESETETFTVEAADYIPELTEYAGFTFFIMSSVTQTKQVFSIQKDFVLNKPTLELSITEDLMVGQPMRLSVTFTNPLDKAIRNGVFRIEGPDIDGFKADKFRVIQPNEKVTHVVRIVPKRTGNRRFFANFSSDILIALKGSSTFVVGPSA</sequence>
<dbReference type="Pfam" id="PF00868">
    <property type="entry name" value="Transglut_N"/>
    <property type="match status" value="1"/>
</dbReference>
<dbReference type="GeneID" id="578380"/>
<dbReference type="InterPro" id="IPR002931">
    <property type="entry name" value="Transglutaminase-like"/>
</dbReference>
<accession>C4P258</accession>
<feature type="active site" evidence="2">
    <location>
        <position position="407"/>
    </location>
</feature>
<feature type="domain" description="Transglutaminase-like" evidence="3">
    <location>
        <begin position="317"/>
        <end position="410"/>
    </location>
</feature>
<feature type="active site" evidence="2">
    <location>
        <position position="384"/>
    </location>
</feature>
<evidence type="ECO:0000256" key="2">
    <source>
        <dbReference type="PIRSR" id="PIRSR000459-1"/>
    </source>
</evidence>
<dbReference type="InterPro" id="IPR038765">
    <property type="entry name" value="Papain-like_cys_pep_sf"/>
</dbReference>
<feature type="active site" evidence="2">
    <location>
        <position position="325"/>
    </location>
</feature>
<dbReference type="Gene3D" id="3.90.260.10">
    <property type="entry name" value="Transglutaminase-like"/>
    <property type="match status" value="1"/>
</dbReference>
<dbReference type="InterPro" id="IPR001102">
    <property type="entry name" value="Transglutaminase_N"/>
</dbReference>
<dbReference type="PANTHER" id="PTHR11590">
    <property type="entry name" value="PROTEIN-GLUTAMINE GAMMA-GLUTAMYLTRANSFERASE"/>
    <property type="match status" value="1"/>
</dbReference>
<dbReference type="PANTHER" id="PTHR11590:SF40">
    <property type="entry name" value="HEMOCYTE PROTEIN-GLUTAMINE GAMMA-GLUTAMYLTRANSFERASE-LIKE PROTEIN"/>
    <property type="match status" value="1"/>
</dbReference>
<dbReference type="CTD" id="7051"/>
<dbReference type="InterPro" id="IPR013783">
    <property type="entry name" value="Ig-like_fold"/>
</dbReference>
<dbReference type="Pfam" id="PF00927">
    <property type="entry name" value="Transglut_C"/>
    <property type="match status" value="2"/>
</dbReference>
<dbReference type="FunFam" id="2.60.40.10:FF:000171">
    <property type="entry name" value="protein-glutamine gamma-glutamyltransferase 6"/>
    <property type="match status" value="1"/>
</dbReference>
<evidence type="ECO:0000313" key="4">
    <source>
        <dbReference type="EMBL" id="ACQ66511.1"/>
    </source>
</evidence>
<name>C4P258_STRPU</name>
<dbReference type="EMBL" id="FJ829470">
    <property type="protein sequence ID" value="ACQ66511.1"/>
    <property type="molecule type" value="mRNA"/>
</dbReference>
<dbReference type="SUPFAM" id="SSF54001">
    <property type="entry name" value="Cysteine proteinases"/>
    <property type="match status" value="1"/>
</dbReference>
<dbReference type="InterPro" id="IPR036985">
    <property type="entry name" value="Transglutaminase-like_sf"/>
</dbReference>
<dbReference type="OrthoDB" id="437511at2759"/>
<evidence type="ECO:0000259" key="3">
    <source>
        <dbReference type="SMART" id="SM00460"/>
    </source>
</evidence>
<comment type="similarity">
    <text evidence="1">Belongs to the transglutaminase superfamily. Transglutaminase family.</text>
</comment>
<dbReference type="OMA" id="MNENGAY"/>
<organism evidence="4">
    <name type="scientific">Strongylocentrotus purpuratus</name>
    <name type="common">Purple sea urchin</name>
    <dbReference type="NCBI Taxonomy" id="7668"/>
    <lineage>
        <taxon>Eukaryota</taxon>
        <taxon>Metazoa</taxon>
        <taxon>Echinodermata</taxon>
        <taxon>Eleutherozoa</taxon>
        <taxon>Echinozoa</taxon>
        <taxon>Echinoidea</taxon>
        <taxon>Euechinoidea</taxon>
        <taxon>Echinacea</taxon>
        <taxon>Camarodonta</taxon>
        <taxon>Echinidea</taxon>
        <taxon>Strongylocentrotidae</taxon>
        <taxon>Strongylocentrotus</taxon>
    </lineage>
</organism>
<dbReference type="AlphaFoldDB" id="C4P258"/>
<proteinExistence type="evidence at transcript level"/>
<reference evidence="6" key="2">
    <citation type="submission" date="2015-02" db="EMBL/GenBank/DDBJ databases">
        <title>Genome sequencing for Strongylocentrotus purpuratus.</title>
        <authorList>
            <person name="Murali S."/>
            <person name="Liu Y."/>
            <person name="Vee V."/>
            <person name="English A."/>
            <person name="Wang M."/>
            <person name="Skinner E."/>
            <person name="Han Y."/>
            <person name="Muzny D.M."/>
            <person name="Worley K.C."/>
            <person name="Gibbs R.A."/>
        </authorList>
    </citation>
    <scope>NUCLEOTIDE SEQUENCE</scope>
</reference>
<dbReference type="InterPro" id="IPR014756">
    <property type="entry name" value="Ig_E-set"/>
</dbReference>
<dbReference type="FunFam" id="2.60.40.10:FF:003348">
    <property type="entry name" value="Transglutaminase 1"/>
    <property type="match status" value="1"/>
</dbReference>
<reference evidence="5" key="3">
    <citation type="submission" date="2021-01" db="UniProtKB">
        <authorList>
            <consortium name="EnsemblMetazoa"/>
        </authorList>
    </citation>
    <scope>IDENTIFICATION</scope>
</reference>
<protein>
    <submittedName>
        <fullName evidence="4">Extracellular transglutaminase</fullName>
    </submittedName>
</protein>
<dbReference type="KEGG" id="spu:578380"/>
<dbReference type="HOGENOM" id="CLU_013435_0_2_1"/>
<dbReference type="FunCoup" id="C4P258">
    <property type="interactions" value="672"/>
</dbReference>
<dbReference type="Pfam" id="PF01841">
    <property type="entry name" value="Transglut_core"/>
    <property type="match status" value="1"/>
</dbReference>
<keyword evidence="6" id="KW-1185">Reference proteome</keyword>
<evidence type="ECO:0000313" key="5">
    <source>
        <dbReference type="EnsemblMetazoa" id="NP_001154909"/>
    </source>
</evidence>
<dbReference type="Gene3D" id="2.60.40.10">
    <property type="entry name" value="Immunoglobulins"/>
    <property type="match status" value="3"/>
</dbReference>